<reference evidence="2 3" key="1">
    <citation type="journal article" date="2019" name="Emerg. Microbes Infect.">
        <title>Comprehensive subspecies identification of 175 nontuberculous mycobacteria species based on 7547 genomic profiles.</title>
        <authorList>
            <person name="Matsumoto Y."/>
            <person name="Kinjo T."/>
            <person name="Motooka D."/>
            <person name="Nabeya D."/>
            <person name="Jung N."/>
            <person name="Uechi K."/>
            <person name="Horii T."/>
            <person name="Iida T."/>
            <person name="Fujita J."/>
            <person name="Nakamura S."/>
        </authorList>
    </citation>
    <scope>NUCLEOTIDE SEQUENCE [LARGE SCALE GENOMIC DNA]</scope>
    <source>
        <strain evidence="2 3">JCM 30726</strain>
    </source>
</reference>
<keyword evidence="1" id="KW-0472">Membrane</keyword>
<comment type="caution">
    <text evidence="2">The sequence shown here is derived from an EMBL/GenBank/DDBJ whole genome shotgun (WGS) entry which is preliminary data.</text>
</comment>
<keyword evidence="3" id="KW-1185">Reference proteome</keyword>
<dbReference type="Proteomes" id="UP000465301">
    <property type="component" value="Unassembled WGS sequence"/>
</dbReference>
<keyword evidence="1" id="KW-0812">Transmembrane</keyword>
<proteinExistence type="predicted"/>
<keyword evidence="1" id="KW-1133">Transmembrane helix</keyword>
<name>A0A7I9Z346_9MYCO</name>
<protein>
    <submittedName>
        <fullName evidence="2">Uncharacterized protein</fullName>
    </submittedName>
</protein>
<dbReference type="EMBL" id="BLLA01000001">
    <property type="protein sequence ID" value="GFG95364.1"/>
    <property type="molecule type" value="Genomic_DNA"/>
</dbReference>
<organism evidence="2 3">
    <name type="scientific">Mycobacterium timonense</name>
    <dbReference type="NCBI Taxonomy" id="701043"/>
    <lineage>
        <taxon>Bacteria</taxon>
        <taxon>Bacillati</taxon>
        <taxon>Actinomycetota</taxon>
        <taxon>Actinomycetes</taxon>
        <taxon>Mycobacteriales</taxon>
        <taxon>Mycobacteriaceae</taxon>
        <taxon>Mycobacterium</taxon>
        <taxon>Mycobacterium avium complex (MAC)</taxon>
    </lineage>
</organism>
<evidence type="ECO:0000313" key="2">
    <source>
        <dbReference type="EMBL" id="GFG95364.1"/>
    </source>
</evidence>
<dbReference type="AlphaFoldDB" id="A0A7I9Z346"/>
<feature type="transmembrane region" description="Helical" evidence="1">
    <location>
        <begin position="46"/>
        <end position="65"/>
    </location>
</feature>
<sequence length="232" mass="24542">MTNFTLRSRGGAPPPDEKLVRNLVDVSGNANVGSSRRLRHISRGRWIAIGIVAVVLVGVVAFVGVRLTGDNHSATGPTTPPPAAAPESFAIPGCYNPSVPPVARPKKLNVLGCASVAVALQDMSWNSWGPQGADGTGTAVFKLCDPNCATGTQLSEPVVVHAWNPQPPRREAICQVGLEIFADMILAFPKDVPPPTVQPMNTQYDGKPAVHFANYASGDTRGTQFIGYTFCN</sequence>
<evidence type="ECO:0000256" key="1">
    <source>
        <dbReference type="SAM" id="Phobius"/>
    </source>
</evidence>
<evidence type="ECO:0000313" key="3">
    <source>
        <dbReference type="Proteomes" id="UP000465301"/>
    </source>
</evidence>
<accession>A0A7I9Z346</accession>
<gene>
    <name evidence="2" type="ORF">MTIM_12430</name>
</gene>